<dbReference type="InterPro" id="IPR013783">
    <property type="entry name" value="Ig-like_fold"/>
</dbReference>
<feature type="domain" description="Secretion system C-terminal sorting" evidence="2">
    <location>
        <begin position="1190"/>
        <end position="1265"/>
    </location>
</feature>
<proteinExistence type="predicted"/>
<gene>
    <name evidence="3" type="ORF">HUW51_07620</name>
</gene>
<accession>A0A7G7G617</accession>
<evidence type="ECO:0000259" key="2">
    <source>
        <dbReference type="Pfam" id="PF18962"/>
    </source>
</evidence>
<dbReference type="AlphaFoldDB" id="A0A7G7G617"/>
<dbReference type="KEGG" id="aswu:HUW51_07620"/>
<keyword evidence="4" id="KW-1185">Reference proteome</keyword>
<feature type="signal peptide" evidence="1">
    <location>
        <begin position="1"/>
        <end position="30"/>
    </location>
</feature>
<dbReference type="RefSeq" id="WP_185273379.1">
    <property type="nucleotide sequence ID" value="NZ_CP055156.1"/>
</dbReference>
<evidence type="ECO:0000313" key="4">
    <source>
        <dbReference type="Proteomes" id="UP000515237"/>
    </source>
</evidence>
<evidence type="ECO:0000256" key="1">
    <source>
        <dbReference type="SAM" id="SignalP"/>
    </source>
</evidence>
<sequence length="1271" mass="131838">MKHFYYNSKFINKLKCLCLLLLFITGYANAQTNVPEINIKQGTADKANGSSYAFADQNVNTFSNAVTFTIENNGTANLTILDITLSGDNADQFTLVKNVTPTAVTAGGNTTFTINFSPKNNVPSAKNAVITIVNDDEDESTYTINLTGKAVILNANITSFTPASAAVGATVTINGVNLINTTNVSFNGVPASSFAVVSDVQVTAVIPSEATNGPISLINPVGEVTSSGTIKILPTITGFSPAFGPVDNTTVTITGTGFIGATSVKFYNNITAVDFKVNSSTQIIAKVPAGTTLGPISVTTPGGTATSTQAFAPPPTITSLSATFGIIGNQVAINGTNFPNTATTIIKFTGKDGVNTVTATKTGTQTSTRLNVIVPIGAITGPITVTTIAGSVSSSVFSITNTTYTWNSATGDWTEPTNWTPSRTSPSANDILQFDGSVVQNPIVTLNFASTETIGYLGLSNAANVTFTVADDKTLNIANNVASGADFVVAAGCNLTVTNSTAGADLTINMTTTSGQTGSVAGVITFQGTGTANHQLLANTSGLTFAAGGRFIAESNLSGSPFGTAPKSAVTFANGSFYNNRSLNSLPFGAVSPNAVVIFNSGSTYIHEVNSAPDIIDRTYGTFIINVNAFNQTITGTGALRILNNLTLTAPTPTGTPSPIFNLNLAGNITISGILTVSSGTLSFNPVAASTLTVTNNVVTNNSGIINFNSSYATTVSLGGSVTLNGTGRLNLDNSSEVTTVRLTGANKTISGTGTFFLGSRANMSIESNASVTLSKSITGAGTLTVNGTVRTANTNGLTPLLSTLTSLTINPGSTVVYNGTGTQTISAIDYANLTISGPRAGKVITLPTTLRISGSFSPSATNAVYDNIANTTIEFNGGEQTIPAILTYAYNNLVISGTGNKVLGANIRVSKNLKMAGKNLDASDYNLILEGTATITGETANSYVIGNLSTTRNITAAAGSNFGGMGISIGLGPLGSQNLGLVTVNRVSGSSILIESTGNEGINRYWEVLPSNQPTAPINVTLSWVADDDNGKNLTKARVWKTEGNDATTFYDVSKADQDASNHSITATVSSFSIFTVSDQNNPLPVELLAFEVTKKGSTALLTWQTATEKNNQGFAVEVSTNAQLYKEVGFVESPHSNSSVVQNYTFTHRIGQAGTFYYRLKQTDWNGTTKYFGPKALTFDQVIPALSVYPNPVTSNTPALSVLIGSSEPESAAVTITDVLGKVVYSKSILVGPTHNEVKVDLSNQAAGVYIIRVISPSTGTNQTRIVKQ</sequence>
<protein>
    <submittedName>
        <fullName evidence="3">Choice-of-anchor D domain-containing protein</fullName>
    </submittedName>
</protein>
<keyword evidence="1" id="KW-0732">Signal</keyword>
<reference evidence="3 4" key="1">
    <citation type="journal article" date="2018" name="Int. J. Syst. Evol. Microbiol.">
        <title>Adhaeribacter swui sp. nov., isolated from wet mud.</title>
        <authorList>
            <person name="Kim D.U."/>
            <person name="Kim K.W."/>
            <person name="Kang M.S."/>
            <person name="Kim J.Y."/>
            <person name="Jang J.H."/>
            <person name="Kim M.K."/>
        </authorList>
    </citation>
    <scope>NUCLEOTIDE SEQUENCE [LARGE SCALE GENOMIC DNA]</scope>
    <source>
        <strain evidence="3 4">KCTC 52873</strain>
    </source>
</reference>
<dbReference type="NCBIfam" id="TIGR04183">
    <property type="entry name" value="Por_Secre_tail"/>
    <property type="match status" value="1"/>
</dbReference>
<dbReference type="Pfam" id="PF18962">
    <property type="entry name" value="Por_Secre_tail"/>
    <property type="match status" value="1"/>
</dbReference>
<dbReference type="EMBL" id="CP055156">
    <property type="protein sequence ID" value="QNF32601.1"/>
    <property type="molecule type" value="Genomic_DNA"/>
</dbReference>
<dbReference type="SUPFAM" id="SSF81296">
    <property type="entry name" value="E set domains"/>
    <property type="match status" value="3"/>
</dbReference>
<dbReference type="Gene3D" id="2.60.40.10">
    <property type="entry name" value="Immunoglobulins"/>
    <property type="match status" value="4"/>
</dbReference>
<organism evidence="3 4">
    <name type="scientific">Adhaeribacter swui</name>
    <dbReference type="NCBI Taxonomy" id="2086471"/>
    <lineage>
        <taxon>Bacteria</taxon>
        <taxon>Pseudomonadati</taxon>
        <taxon>Bacteroidota</taxon>
        <taxon>Cytophagia</taxon>
        <taxon>Cytophagales</taxon>
        <taxon>Hymenobacteraceae</taxon>
        <taxon>Adhaeribacter</taxon>
    </lineage>
</organism>
<dbReference type="InterPro" id="IPR014756">
    <property type="entry name" value="Ig_E-set"/>
</dbReference>
<evidence type="ECO:0000313" key="3">
    <source>
        <dbReference type="EMBL" id="QNF32601.1"/>
    </source>
</evidence>
<dbReference type="NCBIfam" id="NF012200">
    <property type="entry name" value="choice_anch_D"/>
    <property type="match status" value="1"/>
</dbReference>
<dbReference type="InterPro" id="IPR026444">
    <property type="entry name" value="Secre_tail"/>
</dbReference>
<dbReference type="Proteomes" id="UP000515237">
    <property type="component" value="Chromosome"/>
</dbReference>
<feature type="chain" id="PRO_5028898443" evidence="1">
    <location>
        <begin position="31"/>
        <end position="1271"/>
    </location>
</feature>
<dbReference type="CDD" id="cd00102">
    <property type="entry name" value="IPT"/>
    <property type="match status" value="1"/>
</dbReference>
<name>A0A7G7G617_9BACT</name>